<dbReference type="Gene3D" id="1.10.10.60">
    <property type="entry name" value="Homeodomain-like"/>
    <property type="match status" value="1"/>
</dbReference>
<dbReference type="InterPro" id="IPR017970">
    <property type="entry name" value="Homeobox_CS"/>
</dbReference>
<feature type="compositionally biased region" description="Pro residues" evidence="6">
    <location>
        <begin position="510"/>
        <end position="523"/>
    </location>
</feature>
<dbReference type="InterPro" id="IPR009057">
    <property type="entry name" value="Homeodomain-like_sf"/>
</dbReference>
<protein>
    <recommendedName>
        <fullName evidence="7">Homeobox domain-containing protein</fullName>
    </recommendedName>
</protein>
<dbReference type="PROSITE" id="PS50071">
    <property type="entry name" value="HOMEOBOX_2"/>
    <property type="match status" value="1"/>
</dbReference>
<dbReference type="OMA" id="VQITHER"/>
<evidence type="ECO:0000313" key="8">
    <source>
        <dbReference type="EMBL" id="EJT97276.1"/>
    </source>
</evidence>
<feature type="region of interest" description="Disordered" evidence="6">
    <location>
        <begin position="381"/>
        <end position="569"/>
    </location>
</feature>
<dbReference type="InterPro" id="IPR042160">
    <property type="entry name" value="HD-Zip_IV"/>
</dbReference>
<dbReference type="Proteomes" id="UP000030653">
    <property type="component" value="Unassembled WGS sequence"/>
</dbReference>
<proteinExistence type="predicted"/>
<feature type="compositionally biased region" description="Polar residues" evidence="6">
    <location>
        <begin position="99"/>
        <end position="112"/>
    </location>
</feature>
<feature type="compositionally biased region" description="Basic and acidic residues" evidence="6">
    <location>
        <begin position="544"/>
        <end position="569"/>
    </location>
</feature>
<reference evidence="8 9" key="1">
    <citation type="journal article" date="2012" name="Science">
        <title>The Paleozoic origin of enzymatic lignin decomposition reconstructed from 31 fungal genomes.</title>
        <authorList>
            <person name="Floudas D."/>
            <person name="Binder M."/>
            <person name="Riley R."/>
            <person name="Barry K."/>
            <person name="Blanchette R.A."/>
            <person name="Henrissat B."/>
            <person name="Martinez A.T."/>
            <person name="Otillar R."/>
            <person name="Spatafora J.W."/>
            <person name="Yadav J.S."/>
            <person name="Aerts A."/>
            <person name="Benoit I."/>
            <person name="Boyd A."/>
            <person name="Carlson A."/>
            <person name="Copeland A."/>
            <person name="Coutinho P.M."/>
            <person name="de Vries R.P."/>
            <person name="Ferreira P."/>
            <person name="Findley K."/>
            <person name="Foster B."/>
            <person name="Gaskell J."/>
            <person name="Glotzer D."/>
            <person name="Gorecki P."/>
            <person name="Heitman J."/>
            <person name="Hesse C."/>
            <person name="Hori C."/>
            <person name="Igarashi K."/>
            <person name="Jurgens J.A."/>
            <person name="Kallen N."/>
            <person name="Kersten P."/>
            <person name="Kohler A."/>
            <person name="Kuees U."/>
            <person name="Kumar T.K.A."/>
            <person name="Kuo A."/>
            <person name="LaButti K."/>
            <person name="Larrondo L.F."/>
            <person name="Lindquist E."/>
            <person name="Ling A."/>
            <person name="Lombard V."/>
            <person name="Lucas S."/>
            <person name="Lundell T."/>
            <person name="Martin R."/>
            <person name="McLaughlin D.J."/>
            <person name="Morgenstern I."/>
            <person name="Morin E."/>
            <person name="Murat C."/>
            <person name="Nagy L.G."/>
            <person name="Nolan M."/>
            <person name="Ohm R.A."/>
            <person name="Patyshakuliyeva A."/>
            <person name="Rokas A."/>
            <person name="Ruiz-Duenas F.J."/>
            <person name="Sabat G."/>
            <person name="Salamov A."/>
            <person name="Samejima M."/>
            <person name="Schmutz J."/>
            <person name="Slot J.C."/>
            <person name="St John F."/>
            <person name="Stenlid J."/>
            <person name="Sun H."/>
            <person name="Sun S."/>
            <person name="Syed K."/>
            <person name="Tsang A."/>
            <person name="Wiebenga A."/>
            <person name="Young D."/>
            <person name="Pisabarro A."/>
            <person name="Eastwood D.C."/>
            <person name="Martin F."/>
            <person name="Cullen D."/>
            <person name="Grigoriev I.V."/>
            <person name="Hibbett D.S."/>
        </authorList>
    </citation>
    <scope>NUCLEOTIDE SEQUENCE [LARGE SCALE GENOMIC DNA]</scope>
    <source>
        <strain evidence="8 9">DJM-731 SS1</strain>
    </source>
</reference>
<dbReference type="GO" id="GO:0003677">
    <property type="term" value="F:DNA binding"/>
    <property type="evidence" value="ECO:0007669"/>
    <property type="project" value="UniProtKB-UniRule"/>
</dbReference>
<feature type="compositionally biased region" description="Basic and acidic residues" evidence="6">
    <location>
        <begin position="50"/>
        <end position="72"/>
    </location>
</feature>
<evidence type="ECO:0000256" key="3">
    <source>
        <dbReference type="ARBA" id="ARBA00023242"/>
    </source>
</evidence>
<evidence type="ECO:0000256" key="4">
    <source>
        <dbReference type="PROSITE-ProRule" id="PRU00108"/>
    </source>
</evidence>
<dbReference type="PANTHER" id="PTHR45654">
    <property type="entry name" value="HOMEOBOX-LEUCINE ZIPPER PROTEIN MERISTEM L1"/>
    <property type="match status" value="1"/>
</dbReference>
<dbReference type="RefSeq" id="XP_040624174.1">
    <property type="nucleotide sequence ID" value="XM_040774005.1"/>
</dbReference>
<evidence type="ECO:0000256" key="2">
    <source>
        <dbReference type="ARBA" id="ARBA00023155"/>
    </source>
</evidence>
<dbReference type="Pfam" id="PF00046">
    <property type="entry name" value="Homeodomain"/>
    <property type="match status" value="1"/>
</dbReference>
<evidence type="ECO:0000256" key="1">
    <source>
        <dbReference type="ARBA" id="ARBA00023125"/>
    </source>
</evidence>
<dbReference type="STRING" id="1858805.M5FVC7"/>
<keyword evidence="9" id="KW-1185">Reference proteome</keyword>
<evidence type="ECO:0000256" key="5">
    <source>
        <dbReference type="RuleBase" id="RU000682"/>
    </source>
</evidence>
<dbReference type="CDD" id="cd00086">
    <property type="entry name" value="homeodomain"/>
    <property type="match status" value="1"/>
</dbReference>
<dbReference type="PRINTS" id="PR00031">
    <property type="entry name" value="HTHREPRESSR"/>
</dbReference>
<dbReference type="InterPro" id="IPR001356">
    <property type="entry name" value="HD"/>
</dbReference>
<evidence type="ECO:0000313" key="9">
    <source>
        <dbReference type="Proteomes" id="UP000030653"/>
    </source>
</evidence>
<dbReference type="GO" id="GO:0005634">
    <property type="term" value="C:nucleus"/>
    <property type="evidence" value="ECO:0007669"/>
    <property type="project" value="UniProtKB-SubCell"/>
</dbReference>
<accession>M5FVC7</accession>
<dbReference type="SMART" id="SM00389">
    <property type="entry name" value="HOX"/>
    <property type="match status" value="1"/>
</dbReference>
<feature type="DNA-binding region" description="Homeobox" evidence="4">
    <location>
        <begin position="330"/>
        <end position="389"/>
    </location>
</feature>
<feature type="domain" description="Homeobox" evidence="7">
    <location>
        <begin position="328"/>
        <end position="388"/>
    </location>
</feature>
<organism evidence="8 9">
    <name type="scientific">Dacryopinax primogenitus (strain DJM 731)</name>
    <name type="common">Brown rot fungus</name>
    <dbReference type="NCBI Taxonomy" id="1858805"/>
    <lineage>
        <taxon>Eukaryota</taxon>
        <taxon>Fungi</taxon>
        <taxon>Dikarya</taxon>
        <taxon>Basidiomycota</taxon>
        <taxon>Agaricomycotina</taxon>
        <taxon>Dacrymycetes</taxon>
        <taxon>Dacrymycetales</taxon>
        <taxon>Dacrymycetaceae</taxon>
        <taxon>Dacryopinax</taxon>
    </lineage>
</organism>
<dbReference type="PROSITE" id="PS00027">
    <property type="entry name" value="HOMEOBOX_1"/>
    <property type="match status" value="1"/>
</dbReference>
<keyword evidence="3 4" id="KW-0539">Nucleus</keyword>
<dbReference type="OrthoDB" id="6159439at2759"/>
<dbReference type="AlphaFoldDB" id="M5FVC7"/>
<sequence length="569" mass="61935">MPAKDKPGEANHDSPLANPGPGPITANRGNPSTSPIITNYPRLPQSQARSPDRLPSDRNRPTVQITHERHSMEGPSPLPRLPLDMDSSLSHVRSRQTVDRYTNPTVSNSQNRLDPAPRSAYSSHTAPYTAHDSSYPGPPSSHGHQNSSSSYHDTYSSHSHHPPMPHSLHPSTASHGSACPQPPRSGGSSHPSSSPNQTNRSPSLREGNHFSDSPNTPAGYQLPSPAVTSSTSGNGSSPNRLPDAIGGRLFTSLTLPIPVPRGSVGPPSDSGQPSAGSTGGHSSVSLSPEFDRHSSSGEEQLYGTAMANVQYRDALLPDVVDAYGQDAGELRARRHRTTPRQFQALTQVYNRTAFPSTQERLQLAERLGMQPRQVQIWFQNRRQQDKNRVSRGVPNPPMMHRNVGRPRVERIPHEGGPEQTRDWVLREARERGPEFPNHYTGYGPPPSEYESPHSGYAPPPVSQSHGRGPPPPSPREYGAPHYRHEGPPPGAYPATSSSSGRYGDSAGDYPQPPNPGRYGPPPPREYRPDYSPQPPRSGGSYSGGHREPDMYGRYVNEEPRRDENGNGGR</sequence>
<feature type="compositionally biased region" description="Polar residues" evidence="6">
    <location>
        <begin position="269"/>
        <end position="286"/>
    </location>
</feature>
<dbReference type="GeneID" id="63689067"/>
<dbReference type="PANTHER" id="PTHR45654:SF77">
    <property type="entry name" value="HOMEOBOX-LEUCINE ZIPPER PROTEIN MERISTEM L1"/>
    <property type="match status" value="1"/>
</dbReference>
<feature type="compositionally biased region" description="Low complexity" evidence="6">
    <location>
        <begin position="228"/>
        <end position="239"/>
    </location>
</feature>
<dbReference type="EMBL" id="JH795877">
    <property type="protein sequence ID" value="EJT97276.1"/>
    <property type="molecule type" value="Genomic_DNA"/>
</dbReference>
<feature type="compositionally biased region" description="Low complexity" evidence="6">
    <location>
        <begin position="184"/>
        <end position="195"/>
    </location>
</feature>
<name>M5FVC7_DACPD</name>
<feature type="compositionally biased region" description="Low complexity" evidence="6">
    <location>
        <begin position="140"/>
        <end position="157"/>
    </location>
</feature>
<keyword evidence="1 4" id="KW-0238">DNA-binding</keyword>
<keyword evidence="2 4" id="KW-0371">Homeobox</keyword>
<feature type="compositionally biased region" description="Basic and acidic residues" evidence="6">
    <location>
        <begin position="406"/>
        <end position="433"/>
    </location>
</feature>
<dbReference type="InterPro" id="IPR000047">
    <property type="entry name" value="HTH_motif"/>
</dbReference>
<feature type="region of interest" description="Disordered" evidence="6">
    <location>
        <begin position="1"/>
        <end position="297"/>
    </location>
</feature>
<dbReference type="GO" id="GO:0000981">
    <property type="term" value="F:DNA-binding transcription factor activity, RNA polymerase II-specific"/>
    <property type="evidence" value="ECO:0007669"/>
    <property type="project" value="InterPro"/>
</dbReference>
<gene>
    <name evidence="8" type="ORF">DACRYDRAFT_25093</name>
</gene>
<evidence type="ECO:0000259" key="7">
    <source>
        <dbReference type="PROSITE" id="PS50071"/>
    </source>
</evidence>
<comment type="subcellular location">
    <subcellularLocation>
        <location evidence="4 5">Nucleus</location>
    </subcellularLocation>
</comment>
<dbReference type="HOGENOM" id="CLU_478976_0_0_1"/>
<feature type="compositionally biased region" description="Basic and acidic residues" evidence="6">
    <location>
        <begin position="1"/>
        <end position="12"/>
    </location>
</feature>
<evidence type="ECO:0000256" key="6">
    <source>
        <dbReference type="SAM" id="MobiDB-lite"/>
    </source>
</evidence>
<feature type="compositionally biased region" description="Polar residues" evidence="6">
    <location>
        <begin position="27"/>
        <end position="37"/>
    </location>
</feature>
<dbReference type="SUPFAM" id="SSF46689">
    <property type="entry name" value="Homeodomain-like"/>
    <property type="match status" value="1"/>
</dbReference>